<proteinExistence type="predicted"/>
<evidence type="ECO:0000313" key="3">
    <source>
        <dbReference type="Proteomes" id="UP000181898"/>
    </source>
</evidence>
<dbReference type="PANTHER" id="PTHR11614">
    <property type="entry name" value="PHOSPHOLIPASE-RELATED"/>
    <property type="match status" value="1"/>
</dbReference>
<dbReference type="OrthoDB" id="9780932at2"/>
<dbReference type="Gene3D" id="3.40.50.1820">
    <property type="entry name" value="alpha/beta hydrolase"/>
    <property type="match status" value="1"/>
</dbReference>
<dbReference type="AlphaFoldDB" id="A0A1L3JLR2"/>
<evidence type="ECO:0000313" key="2">
    <source>
        <dbReference type="EMBL" id="APG66090.1"/>
    </source>
</evidence>
<dbReference type="InterPro" id="IPR022742">
    <property type="entry name" value="Hydrolase_4"/>
</dbReference>
<evidence type="ECO:0000259" key="1">
    <source>
        <dbReference type="Pfam" id="PF12146"/>
    </source>
</evidence>
<dbReference type="KEGG" id="ten:LPB136_12230"/>
<keyword evidence="2" id="KW-0378">Hydrolase</keyword>
<dbReference type="STRING" id="1850252.LPB136_12230"/>
<organism evidence="2 3">
    <name type="scientific">Tenacibaculum todarodis</name>
    <dbReference type="NCBI Taxonomy" id="1850252"/>
    <lineage>
        <taxon>Bacteria</taxon>
        <taxon>Pseudomonadati</taxon>
        <taxon>Bacteroidota</taxon>
        <taxon>Flavobacteriia</taxon>
        <taxon>Flavobacteriales</taxon>
        <taxon>Flavobacteriaceae</taxon>
        <taxon>Tenacibaculum</taxon>
    </lineage>
</organism>
<dbReference type="Pfam" id="PF12146">
    <property type="entry name" value="Hydrolase_4"/>
    <property type="match status" value="1"/>
</dbReference>
<dbReference type="Proteomes" id="UP000181898">
    <property type="component" value="Chromosome"/>
</dbReference>
<reference evidence="2 3" key="1">
    <citation type="submission" date="2016-11" db="EMBL/GenBank/DDBJ databases">
        <title>Tenacibaculum sp. LPB0136, isolated from marine environment.</title>
        <authorList>
            <person name="Kim E."/>
            <person name="Yi H."/>
        </authorList>
    </citation>
    <scope>NUCLEOTIDE SEQUENCE [LARGE SCALE GENOMIC DNA]</scope>
    <source>
        <strain evidence="2 3">LPB0136</strain>
    </source>
</reference>
<sequence>MSFSTHTFTAKDGEKIFYYRWKVAYPKGIVQIAHGVGEHAGRYKRIAEILQQQGFDVYANDHRIHGNSTKSKEYLGVYEGENYFEDAVNDMYDLTKIIQKEYPKEKIILFGHSMGSLLSRQYITEHGDNIKALILSGTGSYIKSLGSIGLAGANMVKFFKGRKRSSNTLKSVFFSEFNKKFKPNRTQVDWISRDEKEVDLFAKDPLRIEDFSISMFIDILKGSKKINDLETFKATPKNIPIYIFSGDKDPVGEMGKGVQKVASQYIKAGINDLTLKLYEGGRHEMLNETNKKEVEQDFLNWLNSHIQSKEYSE</sequence>
<dbReference type="InterPro" id="IPR051044">
    <property type="entry name" value="MAG_DAG_Lipase"/>
</dbReference>
<gene>
    <name evidence="2" type="ORF">LPB136_12230</name>
</gene>
<dbReference type="GO" id="GO:0016787">
    <property type="term" value="F:hydrolase activity"/>
    <property type="evidence" value="ECO:0007669"/>
    <property type="project" value="UniProtKB-KW"/>
</dbReference>
<keyword evidence="3" id="KW-1185">Reference proteome</keyword>
<name>A0A1L3JLR2_9FLAO</name>
<protein>
    <submittedName>
        <fullName evidence="2">Alpha/beta hydrolase</fullName>
    </submittedName>
</protein>
<dbReference type="EMBL" id="CP018155">
    <property type="protein sequence ID" value="APG66090.1"/>
    <property type="molecule type" value="Genomic_DNA"/>
</dbReference>
<dbReference type="RefSeq" id="WP_072556612.1">
    <property type="nucleotide sequence ID" value="NZ_CP018155.1"/>
</dbReference>
<feature type="domain" description="Serine aminopeptidase S33" evidence="1">
    <location>
        <begin position="26"/>
        <end position="290"/>
    </location>
</feature>
<dbReference type="InterPro" id="IPR029058">
    <property type="entry name" value="AB_hydrolase_fold"/>
</dbReference>
<accession>A0A1L3JLR2</accession>
<dbReference type="SUPFAM" id="SSF53474">
    <property type="entry name" value="alpha/beta-Hydrolases"/>
    <property type="match status" value="1"/>
</dbReference>